<evidence type="ECO:0000313" key="2">
    <source>
        <dbReference type="Proteomes" id="UP000029567"/>
    </source>
</evidence>
<reference evidence="1 2" key="1">
    <citation type="submission" date="2013-09" db="EMBL/GenBank/DDBJ databases">
        <title>High correlation between genotypes and phenotypes of environmental bacteria Comamonas testosteroni strains.</title>
        <authorList>
            <person name="Liu L."/>
            <person name="Zhu W."/>
            <person name="Xia X."/>
            <person name="Xu B."/>
            <person name="Luo M."/>
            <person name="Wang G."/>
        </authorList>
    </citation>
    <scope>NUCLEOTIDE SEQUENCE [LARGE SCALE GENOMIC DNA]</scope>
    <source>
        <strain evidence="1 2">JL14</strain>
    </source>
</reference>
<comment type="caution">
    <text evidence="1">The sequence shown here is derived from an EMBL/GenBank/DDBJ whole genome shotgun (WGS) entry which is preliminary data.</text>
</comment>
<protein>
    <submittedName>
        <fullName evidence="1">Uncharacterized protein</fullName>
    </submittedName>
</protein>
<dbReference type="Proteomes" id="UP000029567">
    <property type="component" value="Unassembled WGS sequence"/>
</dbReference>
<dbReference type="AlphaFoldDB" id="A0A0E3BKF8"/>
<dbReference type="RefSeq" id="WP_080747085.1">
    <property type="nucleotide sequence ID" value="NZ_AWTN01000004.1"/>
</dbReference>
<accession>A0A0E3BKF8</accession>
<name>A0A0E3BKF8_9BURK</name>
<sequence>MKQLDVRPQAYVKRLVCDRCGWEAEHEDLEFAEFLSFTGKGGYGSVFGDGNEIEVDLCQHCMEEILGRWIRSRPGGRLQAALDRFTPEHAGEFGLRKEPPPQG</sequence>
<dbReference type="EMBL" id="AWTN01000004">
    <property type="protein sequence ID" value="KGG99935.1"/>
    <property type="molecule type" value="Genomic_DNA"/>
</dbReference>
<organism evidence="1 2">
    <name type="scientific">Comamonas thiooxydans</name>
    <dbReference type="NCBI Taxonomy" id="363952"/>
    <lineage>
        <taxon>Bacteria</taxon>
        <taxon>Pseudomonadati</taxon>
        <taxon>Pseudomonadota</taxon>
        <taxon>Betaproteobacteria</taxon>
        <taxon>Burkholderiales</taxon>
        <taxon>Comamonadaceae</taxon>
        <taxon>Comamonas</taxon>
    </lineage>
</organism>
<proteinExistence type="predicted"/>
<gene>
    <name evidence="1" type="ORF">P245_03280</name>
</gene>
<evidence type="ECO:0000313" key="1">
    <source>
        <dbReference type="EMBL" id="KGG99935.1"/>
    </source>
</evidence>